<dbReference type="Proteomes" id="UP001145145">
    <property type="component" value="Unassembled WGS sequence"/>
</dbReference>
<keyword evidence="3" id="KW-1185">Reference proteome</keyword>
<dbReference type="Gene3D" id="3.40.630.30">
    <property type="match status" value="1"/>
</dbReference>
<name>A0A9W6C8Q0_9FIRM</name>
<sequence length="257" mass="29537">MMTNKEILRTAMEQSAIDANCQPEDFMKTEPVIVTSRKNPDARRYLKLPLACNLISYGNNIVASIDRRYEEIVRNYIQKYPVEHCFETPNLYVLNEAFAEHDLMVCFMAEYFLPDVNALTRGDCRYEMRLLENSDFHELYRPEWQNALSEGRKELDVLGVGAYDNDGRLIGLAACSADCDSMWQIGIDVLPQYRRQGIASALTGTLALEILERGKVPFYCCAWSNIRSARNAIRSGFRPAWAELTVKPKELVERMNR</sequence>
<organism evidence="2 3">
    <name type="scientific">Sellimonas catena</name>
    <dbReference type="NCBI Taxonomy" id="2994035"/>
    <lineage>
        <taxon>Bacteria</taxon>
        <taxon>Bacillati</taxon>
        <taxon>Bacillota</taxon>
        <taxon>Clostridia</taxon>
        <taxon>Lachnospirales</taxon>
        <taxon>Lachnospiraceae</taxon>
        <taxon>Sellimonas</taxon>
    </lineage>
</organism>
<dbReference type="InterPro" id="IPR027365">
    <property type="entry name" value="GNAT_acetyltra_YdfB-like"/>
</dbReference>
<dbReference type="InterPro" id="IPR000182">
    <property type="entry name" value="GNAT_dom"/>
</dbReference>
<evidence type="ECO:0000313" key="2">
    <source>
        <dbReference type="EMBL" id="GLG03436.1"/>
    </source>
</evidence>
<dbReference type="EMBL" id="BSBO01000004">
    <property type="protein sequence ID" value="GLG03436.1"/>
    <property type="molecule type" value="Genomic_DNA"/>
</dbReference>
<evidence type="ECO:0000259" key="1">
    <source>
        <dbReference type="PROSITE" id="PS51186"/>
    </source>
</evidence>
<evidence type="ECO:0000313" key="3">
    <source>
        <dbReference type="Proteomes" id="UP001145145"/>
    </source>
</evidence>
<dbReference type="InterPro" id="IPR016181">
    <property type="entry name" value="Acyl_CoA_acyltransferase"/>
</dbReference>
<dbReference type="CDD" id="cd04301">
    <property type="entry name" value="NAT_SF"/>
    <property type="match status" value="1"/>
</dbReference>
<feature type="domain" description="N-acetyltransferase" evidence="1">
    <location>
        <begin position="114"/>
        <end position="257"/>
    </location>
</feature>
<dbReference type="Pfam" id="PF12746">
    <property type="entry name" value="GNAT_acetyltran"/>
    <property type="match status" value="1"/>
</dbReference>
<gene>
    <name evidence="2" type="ORF">Selli1_06100</name>
</gene>
<comment type="caution">
    <text evidence="2">The sequence shown here is derived from an EMBL/GenBank/DDBJ whole genome shotgun (WGS) entry which is preliminary data.</text>
</comment>
<dbReference type="RefSeq" id="WP_330677460.1">
    <property type="nucleotide sequence ID" value="NZ_BSBO01000004.1"/>
</dbReference>
<reference evidence="2 3" key="1">
    <citation type="journal article" date="2023" name="Int. J. Syst. Evol. Microbiol.">
        <title>Sellimonas catena sp. nov., isolated from human faeces.</title>
        <authorList>
            <person name="Hisatomi A."/>
            <person name="Ohkuma M."/>
            <person name="Sakamoto M."/>
        </authorList>
    </citation>
    <scope>NUCLEOTIDE SEQUENCE [LARGE SCALE GENOMIC DNA]</scope>
    <source>
        <strain evidence="2 3">12EGH17</strain>
    </source>
</reference>
<proteinExistence type="predicted"/>
<dbReference type="GO" id="GO:0016747">
    <property type="term" value="F:acyltransferase activity, transferring groups other than amino-acyl groups"/>
    <property type="evidence" value="ECO:0007669"/>
    <property type="project" value="InterPro"/>
</dbReference>
<dbReference type="PROSITE" id="PS51186">
    <property type="entry name" value="GNAT"/>
    <property type="match status" value="1"/>
</dbReference>
<dbReference type="AlphaFoldDB" id="A0A9W6C8Q0"/>
<dbReference type="SUPFAM" id="SSF55729">
    <property type="entry name" value="Acyl-CoA N-acyltransferases (Nat)"/>
    <property type="match status" value="1"/>
</dbReference>
<accession>A0A9W6C8Q0</accession>
<protein>
    <recommendedName>
        <fullName evidence="1">N-acetyltransferase domain-containing protein</fullName>
    </recommendedName>
</protein>